<dbReference type="GO" id="GO:0004888">
    <property type="term" value="F:transmembrane signaling receptor activity"/>
    <property type="evidence" value="ECO:0007669"/>
    <property type="project" value="InterPro"/>
</dbReference>
<dbReference type="PROSITE" id="PS50906">
    <property type="entry name" value="NIT"/>
    <property type="match status" value="1"/>
</dbReference>
<dbReference type="InterPro" id="IPR013587">
    <property type="entry name" value="Nitrate/nitrite_sensing"/>
</dbReference>
<keyword evidence="2 4" id="KW-0807">Transducer</keyword>
<name>A0A1N7N0C7_9GAMM</name>
<gene>
    <name evidence="10" type="ORF">SAMN05421686_10685</name>
</gene>
<dbReference type="Gene3D" id="1.10.287.950">
    <property type="entry name" value="Methyl-accepting chemotaxis protein"/>
    <property type="match status" value="1"/>
</dbReference>
<dbReference type="InterPro" id="IPR003660">
    <property type="entry name" value="HAMP_dom"/>
</dbReference>
<evidence type="ECO:0000256" key="5">
    <source>
        <dbReference type="SAM" id="Coils"/>
    </source>
</evidence>
<organism evidence="10 11">
    <name type="scientific">Thalassolituus maritimus</name>
    <dbReference type="NCBI Taxonomy" id="484498"/>
    <lineage>
        <taxon>Bacteria</taxon>
        <taxon>Pseudomonadati</taxon>
        <taxon>Pseudomonadota</taxon>
        <taxon>Gammaproteobacteria</taxon>
        <taxon>Oceanospirillales</taxon>
        <taxon>Oceanospirillaceae</taxon>
        <taxon>Thalassolituus</taxon>
    </lineage>
</organism>
<keyword evidence="6" id="KW-1133">Transmembrane helix</keyword>
<dbReference type="GO" id="GO:0006935">
    <property type="term" value="P:chemotaxis"/>
    <property type="evidence" value="ECO:0007669"/>
    <property type="project" value="InterPro"/>
</dbReference>
<dbReference type="PANTHER" id="PTHR32089">
    <property type="entry name" value="METHYL-ACCEPTING CHEMOTAXIS PROTEIN MCPB"/>
    <property type="match status" value="1"/>
</dbReference>
<evidence type="ECO:0000313" key="10">
    <source>
        <dbReference type="EMBL" id="SIS91641.1"/>
    </source>
</evidence>
<sequence>MSLIKSLSIRAKLLLLIGPLLAALVLTDIRLLQSMSARITSFSHIEVLVTLTRLNSNLAHEMQKERGMSAGYLGSGGNSFAQAIVKQRQLVDTRRVDWESYIRDHSLKDYPGVQQEIEAAEKRLERLASMRKSVTDQSVELGEVLKFYTGTIAHLLSVPAQAAHYSEDAKATLDLSAYYSFLQGKERAGIERAVLSNAFGADQFKGALYSRFVHLVAEQESHFREFAAFTDGEGAALWERFNASEEVTEVERYRDTAHRQSATGGFGVKAADWFAASTERINKLKEVEDTLSGALINNAKAGGVLAQSEFVGMLTIAVAVVAISILLVWLIVAMLVNQIREVVQGLKRVSDNLQLDTPAIIHTDDELGAAARAFNSMQAQIADMIRSIDSTSKQLSLIAIQNHATISLSTKGMKQQQTETESVVESVGQLEIAARDIAVNIHNMSEQTDSADTTIGKSVGVVQESVGKIASLDETMTSVAGVIRELHGRSESIGSVLSVIKAIAEQTNLLALNAAIEAARAGEQGRGFAVVADEVRSLAQRTQESTYEIEQIVSQFQSQTQEAFKAVEGSKDVVTGAVSLSGTLSQELSMIRDAVAGIRDMSDQIAAAAEEQVQTNGEVSTRTKNIFNISRHTAATGNFMRKTAEEQRALARTLQDQAERFVL</sequence>
<dbReference type="SMART" id="SM00283">
    <property type="entry name" value="MA"/>
    <property type="match status" value="1"/>
</dbReference>
<dbReference type="STRING" id="484498.SAMN05421686_10685"/>
<evidence type="ECO:0000256" key="1">
    <source>
        <dbReference type="ARBA" id="ARBA00004370"/>
    </source>
</evidence>
<keyword evidence="6" id="KW-0812">Transmembrane</keyword>
<dbReference type="SUPFAM" id="SSF58104">
    <property type="entry name" value="Methyl-accepting chemotaxis protein (MCP) signaling domain"/>
    <property type="match status" value="1"/>
</dbReference>
<dbReference type="SMART" id="SM00304">
    <property type="entry name" value="HAMP"/>
    <property type="match status" value="1"/>
</dbReference>
<evidence type="ECO:0000259" key="7">
    <source>
        <dbReference type="PROSITE" id="PS50111"/>
    </source>
</evidence>
<dbReference type="CDD" id="cd11386">
    <property type="entry name" value="MCP_signal"/>
    <property type="match status" value="1"/>
</dbReference>
<dbReference type="CDD" id="cd06225">
    <property type="entry name" value="HAMP"/>
    <property type="match status" value="1"/>
</dbReference>
<feature type="domain" description="NIT" evidence="9">
    <location>
        <begin position="53"/>
        <end position="302"/>
    </location>
</feature>
<keyword evidence="5" id="KW-0175">Coiled coil</keyword>
<dbReference type="Gene3D" id="6.10.340.10">
    <property type="match status" value="1"/>
</dbReference>
<dbReference type="EMBL" id="FTOH01000006">
    <property type="protein sequence ID" value="SIS91641.1"/>
    <property type="molecule type" value="Genomic_DNA"/>
</dbReference>
<evidence type="ECO:0000256" key="4">
    <source>
        <dbReference type="PROSITE-ProRule" id="PRU00284"/>
    </source>
</evidence>
<dbReference type="AlphaFoldDB" id="A0A1N7N0C7"/>
<evidence type="ECO:0000256" key="3">
    <source>
        <dbReference type="ARBA" id="ARBA00029447"/>
    </source>
</evidence>
<proteinExistence type="inferred from homology"/>
<comment type="subcellular location">
    <subcellularLocation>
        <location evidence="1">Membrane</location>
    </subcellularLocation>
</comment>
<dbReference type="PROSITE" id="PS50111">
    <property type="entry name" value="CHEMOTAXIS_TRANSDUC_2"/>
    <property type="match status" value="1"/>
</dbReference>
<dbReference type="FunFam" id="1.10.287.950:FF:000001">
    <property type="entry name" value="Methyl-accepting chemotaxis sensory transducer"/>
    <property type="match status" value="1"/>
</dbReference>
<protein>
    <submittedName>
        <fullName evidence="10">Methyl-accepting chemotaxis protein</fullName>
    </submittedName>
</protein>
<dbReference type="InterPro" id="IPR004089">
    <property type="entry name" value="MCPsignal_dom"/>
</dbReference>
<reference evidence="11" key="1">
    <citation type="submission" date="2017-01" db="EMBL/GenBank/DDBJ databases">
        <authorList>
            <person name="Varghese N."/>
            <person name="Submissions S."/>
        </authorList>
    </citation>
    <scope>NUCLEOTIDE SEQUENCE [LARGE SCALE GENOMIC DNA]</scope>
    <source>
        <strain evidence="11">DSM 24913</strain>
    </source>
</reference>
<dbReference type="GO" id="GO:0016020">
    <property type="term" value="C:membrane"/>
    <property type="evidence" value="ECO:0007669"/>
    <property type="project" value="UniProtKB-SubCell"/>
</dbReference>
<evidence type="ECO:0000259" key="9">
    <source>
        <dbReference type="PROSITE" id="PS50906"/>
    </source>
</evidence>
<evidence type="ECO:0000256" key="6">
    <source>
        <dbReference type="SAM" id="Phobius"/>
    </source>
</evidence>
<evidence type="ECO:0000256" key="2">
    <source>
        <dbReference type="ARBA" id="ARBA00023224"/>
    </source>
</evidence>
<dbReference type="PANTHER" id="PTHR32089:SF120">
    <property type="entry name" value="METHYL-ACCEPTING CHEMOTAXIS PROTEIN TLPQ"/>
    <property type="match status" value="1"/>
</dbReference>
<dbReference type="InterPro" id="IPR010910">
    <property type="entry name" value="Nitrate/nitrite_sensing_bac"/>
</dbReference>
<accession>A0A1N7N0C7</accession>
<evidence type="ECO:0000313" key="11">
    <source>
        <dbReference type="Proteomes" id="UP000185639"/>
    </source>
</evidence>
<keyword evidence="11" id="KW-1185">Reference proteome</keyword>
<comment type="similarity">
    <text evidence="3">Belongs to the methyl-accepting chemotaxis (MCP) protein family.</text>
</comment>
<dbReference type="RefSeq" id="WP_076515919.1">
    <property type="nucleotide sequence ID" value="NZ_FTOH01000006.1"/>
</dbReference>
<dbReference type="Pfam" id="PF08376">
    <property type="entry name" value="NIT"/>
    <property type="match status" value="1"/>
</dbReference>
<dbReference type="Proteomes" id="UP000185639">
    <property type="component" value="Unassembled WGS sequence"/>
</dbReference>
<dbReference type="InterPro" id="IPR004090">
    <property type="entry name" value="Chemotax_Me-accpt_rcpt"/>
</dbReference>
<feature type="transmembrane region" description="Helical" evidence="6">
    <location>
        <begin position="310"/>
        <end position="336"/>
    </location>
</feature>
<feature type="coiled-coil region" evidence="5">
    <location>
        <begin position="110"/>
        <end position="137"/>
    </location>
</feature>
<feature type="domain" description="Methyl-accepting transducer" evidence="7">
    <location>
        <begin position="391"/>
        <end position="627"/>
    </location>
</feature>
<dbReference type="GO" id="GO:0007165">
    <property type="term" value="P:signal transduction"/>
    <property type="evidence" value="ECO:0007669"/>
    <property type="project" value="UniProtKB-KW"/>
</dbReference>
<dbReference type="Pfam" id="PF00672">
    <property type="entry name" value="HAMP"/>
    <property type="match status" value="1"/>
</dbReference>
<keyword evidence="6" id="KW-0472">Membrane</keyword>
<dbReference type="Pfam" id="PF00015">
    <property type="entry name" value="MCPsignal"/>
    <property type="match status" value="1"/>
</dbReference>
<evidence type="ECO:0000259" key="8">
    <source>
        <dbReference type="PROSITE" id="PS50885"/>
    </source>
</evidence>
<feature type="domain" description="HAMP" evidence="8">
    <location>
        <begin position="333"/>
        <end position="386"/>
    </location>
</feature>
<dbReference type="PROSITE" id="PS50885">
    <property type="entry name" value="HAMP"/>
    <property type="match status" value="1"/>
</dbReference>
<dbReference type="PRINTS" id="PR00260">
    <property type="entry name" value="CHEMTRNSDUCR"/>
</dbReference>